<protein>
    <recommendedName>
        <fullName evidence="4">Metallopeptidase</fullName>
    </recommendedName>
</protein>
<keyword evidence="3" id="KW-1185">Reference proteome</keyword>
<dbReference type="HOGENOM" id="CLU_2494202_0_0_5"/>
<dbReference type="InterPro" id="IPR025644">
    <property type="entry name" value="DUF4344"/>
</dbReference>
<reference evidence="2 3" key="1">
    <citation type="journal article" date="2010" name="J. Bacteriol.">
        <title>Genome sequences of Pelagibaca bermudensis HTCC2601T and Maritimibacter alkaliphilus HTCC2654T, the type strains of two marine Roseobacter genera.</title>
        <authorList>
            <person name="Thrash J.C."/>
            <person name="Cho J.C."/>
            <person name="Ferriera S."/>
            <person name="Johnson J."/>
            <person name="Vergin K.L."/>
            <person name="Giovannoni S.J."/>
        </authorList>
    </citation>
    <scope>NUCLEOTIDE SEQUENCE [LARGE SCALE GENOMIC DNA]</scope>
    <source>
        <strain evidence="2 3">HTCC2654</strain>
    </source>
</reference>
<feature type="chain" id="PRO_5002661659" description="Metallopeptidase" evidence="1">
    <location>
        <begin position="20"/>
        <end position="86"/>
    </location>
</feature>
<comment type="caution">
    <text evidence="2">The sequence shown here is derived from an EMBL/GenBank/DDBJ whole genome shotgun (WGS) entry which is preliminary data.</text>
</comment>
<evidence type="ECO:0008006" key="4">
    <source>
        <dbReference type="Google" id="ProtNLM"/>
    </source>
</evidence>
<keyword evidence="1" id="KW-0732">Signal</keyword>
<evidence type="ECO:0000256" key="1">
    <source>
        <dbReference type="SAM" id="SignalP"/>
    </source>
</evidence>
<dbReference type="STRING" id="314271.RB2654_17271"/>
<evidence type="ECO:0000313" key="2">
    <source>
        <dbReference type="EMBL" id="EAQ14442.1"/>
    </source>
</evidence>
<name>A3VBV9_9RHOB</name>
<dbReference type="AlphaFoldDB" id="A3VBV9"/>
<dbReference type="EMBL" id="AAMT01000002">
    <property type="protein sequence ID" value="EAQ14442.1"/>
    <property type="molecule type" value="Genomic_DNA"/>
</dbReference>
<proteinExistence type="predicted"/>
<feature type="signal peptide" evidence="1">
    <location>
        <begin position="1"/>
        <end position="19"/>
    </location>
</feature>
<accession>A3VBV9</accession>
<dbReference type="Pfam" id="PF14247">
    <property type="entry name" value="DUF4344"/>
    <property type="match status" value="1"/>
</dbReference>
<gene>
    <name evidence="2" type="ORF">RB2654_17271</name>
</gene>
<evidence type="ECO:0000313" key="3">
    <source>
        <dbReference type="Proteomes" id="UP000002931"/>
    </source>
</evidence>
<sequence>MLKKLATAALVGLPSLAVAQDVEAFVESNILATLYHELGHALIDIQDVPIFGQEEDAADVLSILLVDAFWEERTRSASPMTRPSGS</sequence>
<organism evidence="2 3">
    <name type="scientific">Maritimibacter alkaliphilus HTCC2654</name>
    <dbReference type="NCBI Taxonomy" id="314271"/>
    <lineage>
        <taxon>Bacteria</taxon>
        <taxon>Pseudomonadati</taxon>
        <taxon>Pseudomonadota</taxon>
        <taxon>Alphaproteobacteria</taxon>
        <taxon>Rhodobacterales</taxon>
        <taxon>Roseobacteraceae</taxon>
        <taxon>Maritimibacter</taxon>
    </lineage>
</organism>
<dbReference type="Proteomes" id="UP000002931">
    <property type="component" value="Unassembled WGS sequence"/>
</dbReference>